<dbReference type="PRINTS" id="PR00481">
    <property type="entry name" value="LAMNOPPTDASE"/>
</dbReference>
<dbReference type="RefSeq" id="WP_039186568.1">
    <property type="nucleotide sequence ID" value="NZ_CAUFSP010000008.1"/>
</dbReference>
<evidence type="ECO:0000256" key="4">
    <source>
        <dbReference type="ARBA" id="ARBA00022801"/>
    </source>
</evidence>
<evidence type="ECO:0000256" key="2">
    <source>
        <dbReference type="ARBA" id="ARBA00022438"/>
    </source>
</evidence>
<organism evidence="7 8">
    <name type="scientific">Hafnia paralvei</name>
    <dbReference type="NCBI Taxonomy" id="546367"/>
    <lineage>
        <taxon>Bacteria</taxon>
        <taxon>Pseudomonadati</taxon>
        <taxon>Pseudomonadota</taxon>
        <taxon>Gammaproteobacteria</taxon>
        <taxon>Enterobacterales</taxon>
        <taxon>Hafniaceae</taxon>
        <taxon>Hafnia</taxon>
    </lineage>
</organism>
<dbReference type="OrthoDB" id="9809354at2"/>
<dbReference type="Gene3D" id="3.40.630.10">
    <property type="entry name" value="Zn peptidases"/>
    <property type="match status" value="1"/>
</dbReference>
<evidence type="ECO:0000256" key="5">
    <source>
        <dbReference type="ARBA" id="ARBA00023211"/>
    </source>
</evidence>
<dbReference type="PROSITE" id="PS00631">
    <property type="entry name" value="CYTOSOL_AP"/>
    <property type="match status" value="1"/>
</dbReference>
<evidence type="ECO:0000256" key="3">
    <source>
        <dbReference type="ARBA" id="ARBA00022670"/>
    </source>
</evidence>
<dbReference type="GO" id="GO:0030145">
    <property type="term" value="F:manganese ion binding"/>
    <property type="evidence" value="ECO:0007669"/>
    <property type="project" value="InterPro"/>
</dbReference>
<dbReference type="PANTHER" id="PTHR11963:SF23">
    <property type="entry name" value="CYTOSOL AMINOPEPTIDASE"/>
    <property type="match status" value="1"/>
</dbReference>
<accession>A0A2A2MF22</accession>
<comment type="similarity">
    <text evidence="1">Belongs to the peptidase M17 family.</text>
</comment>
<dbReference type="Proteomes" id="UP000218796">
    <property type="component" value="Unassembled WGS sequence"/>
</dbReference>
<evidence type="ECO:0000313" key="8">
    <source>
        <dbReference type="Proteomes" id="UP000218796"/>
    </source>
</evidence>
<dbReference type="AlphaFoldDB" id="A0A2A2MF22"/>
<evidence type="ECO:0000256" key="1">
    <source>
        <dbReference type="ARBA" id="ARBA00009528"/>
    </source>
</evidence>
<dbReference type="EMBL" id="NQMS01000002">
    <property type="protein sequence ID" value="PAV97603.1"/>
    <property type="molecule type" value="Genomic_DNA"/>
</dbReference>
<comment type="caution">
    <text evidence="7">The sequence shown here is derived from an EMBL/GenBank/DDBJ whole genome shotgun (WGS) entry which is preliminary data.</text>
</comment>
<keyword evidence="3" id="KW-0645">Protease</keyword>
<keyword evidence="4" id="KW-0378">Hydrolase</keyword>
<dbReference type="CDD" id="cd00433">
    <property type="entry name" value="Peptidase_M17"/>
    <property type="match status" value="1"/>
</dbReference>
<dbReference type="InterPro" id="IPR011356">
    <property type="entry name" value="Leucine_aapep/pepB"/>
</dbReference>
<dbReference type="GeneID" id="69638818"/>
<dbReference type="GO" id="GO:0006508">
    <property type="term" value="P:proteolysis"/>
    <property type="evidence" value="ECO:0007669"/>
    <property type="project" value="UniProtKB-KW"/>
</dbReference>
<evidence type="ECO:0000313" key="7">
    <source>
        <dbReference type="EMBL" id="PAV97603.1"/>
    </source>
</evidence>
<name>A0A2A2MF22_9GAMM</name>
<proteinExistence type="inferred from homology"/>
<sequence>MIKSQVTSDYSVSADADSHLISFPSSILLAQAGLHVELLCALQKDASTSVADCSYGCHPFGRVTLLPTDHGFDYPSHKLQAALRPLLRKTHCSALTVDCSLWDTESQTDRAQLTSLLIFLLNLDYQLSDLGLKSTTIQNQRITQLTLWCQPHHQTSLEKLLREAKATSVGMMAARRIADLPSDRCTPEFIVTEIEKLIAPYRSLRCEILEENQIKLQGLGLLHAVGKGASNPPRLMILRYEGRDQGPFSAYVGKGITFDTGGLWLKGGDGMYTMKYDMCGAANVFGLLIAAAELKLPVRLIGVLALAENMIGPDAMRPGDVVTSYSGLNVEINNTDAEGRLVLADAIAYASKLTLDDQQPQYIIDMATLTGAVVKALGYDLTGLWSQNQELSHKLTQAGREVRDEVWSLPLDARFAPQVESAIADVCNTPTNNAAISTSAAYFLSRFCPDDIPWAHLDISGTALWREQGRSVASGRPIPLLMQHLLNDLEK</sequence>
<dbReference type="InterPro" id="IPR000819">
    <property type="entry name" value="Peptidase_M17_C"/>
</dbReference>
<reference evidence="7 8" key="1">
    <citation type="submission" date="2017-08" db="EMBL/GenBank/DDBJ databases">
        <title>Draft Genome Sequence of Hafnia alvei CITHA-6 Isolated from Raw Bovine Milk.</title>
        <authorList>
            <person name="Culligan E.P."/>
            <person name="Mcsweeney A."/>
            <person name="O'Doherty C."/>
            <person name="Gleeson E."/>
            <person name="O'Riordan D."/>
            <person name="Sleator R.D."/>
        </authorList>
    </citation>
    <scope>NUCLEOTIDE SEQUENCE [LARGE SCALE GENOMIC DNA]</scope>
    <source>
        <strain evidence="7 8">CITHA-6</strain>
    </source>
</reference>
<dbReference type="PANTHER" id="PTHR11963">
    <property type="entry name" value="LEUCINE AMINOPEPTIDASE-RELATED"/>
    <property type="match status" value="1"/>
</dbReference>
<evidence type="ECO:0000259" key="6">
    <source>
        <dbReference type="PROSITE" id="PS00631"/>
    </source>
</evidence>
<dbReference type="GO" id="GO:0070006">
    <property type="term" value="F:metalloaminopeptidase activity"/>
    <property type="evidence" value="ECO:0007669"/>
    <property type="project" value="InterPro"/>
</dbReference>
<keyword evidence="8" id="KW-1185">Reference proteome</keyword>
<dbReference type="GO" id="GO:0005737">
    <property type="term" value="C:cytoplasm"/>
    <property type="evidence" value="ECO:0007669"/>
    <property type="project" value="InterPro"/>
</dbReference>
<dbReference type="Pfam" id="PF00883">
    <property type="entry name" value="Peptidase_M17"/>
    <property type="match status" value="1"/>
</dbReference>
<protein>
    <submittedName>
        <fullName evidence="7">Leucyl aminopeptidase</fullName>
    </submittedName>
</protein>
<keyword evidence="5" id="KW-0464">Manganese</keyword>
<keyword evidence="2 7" id="KW-0031">Aminopeptidase</keyword>
<dbReference type="SUPFAM" id="SSF53187">
    <property type="entry name" value="Zn-dependent exopeptidases"/>
    <property type="match status" value="1"/>
</dbReference>
<feature type="domain" description="Cytosol aminopeptidase" evidence="6">
    <location>
        <begin position="334"/>
        <end position="341"/>
    </location>
</feature>
<gene>
    <name evidence="7" type="ORF">CJD50_08140</name>
</gene>